<keyword evidence="1" id="KW-1133">Transmembrane helix</keyword>
<name>A0ABN0NR48_9BACT</name>
<protein>
    <submittedName>
        <fullName evidence="2">Uncharacterized protein</fullName>
    </submittedName>
</protein>
<keyword evidence="1" id="KW-0472">Membrane</keyword>
<evidence type="ECO:0000313" key="3">
    <source>
        <dbReference type="Proteomes" id="UP000016660"/>
    </source>
</evidence>
<dbReference type="Proteomes" id="UP000016660">
    <property type="component" value="Unassembled WGS sequence"/>
</dbReference>
<reference evidence="2 3" key="1">
    <citation type="submission" date="2013-06" db="EMBL/GenBank/DDBJ databases">
        <authorList>
            <person name="Weinstock G."/>
            <person name="Sodergren E."/>
            <person name="Lobos E.A."/>
            <person name="Fulton L."/>
            <person name="Fulton R."/>
            <person name="Courtney L."/>
            <person name="Fronick C."/>
            <person name="O'Laughlin M."/>
            <person name="Godfrey J."/>
            <person name="Wilson R.M."/>
            <person name="Miner T."/>
            <person name="Farmer C."/>
            <person name="Delehaunty K."/>
            <person name="Cordes M."/>
            <person name="Minx P."/>
            <person name="Tomlinson C."/>
            <person name="Chen J."/>
            <person name="Wollam A."/>
            <person name="Pepin K.H."/>
            <person name="Bhonagiri V."/>
            <person name="Zhang X."/>
            <person name="Warren W."/>
            <person name="Mitreva M."/>
            <person name="Mardis E.R."/>
            <person name="Wilson R.K."/>
        </authorList>
    </citation>
    <scope>NUCLEOTIDE SEQUENCE [LARGE SCALE GENOMIC DNA]</scope>
    <source>
        <strain evidence="2 3">ATCC 29426</strain>
    </source>
</reference>
<gene>
    <name evidence="2" type="ORF">HMPREF0653_01751</name>
</gene>
<evidence type="ECO:0000313" key="2">
    <source>
        <dbReference type="EMBL" id="ERJ75821.1"/>
    </source>
</evidence>
<keyword evidence="1" id="KW-0812">Transmembrane</keyword>
<evidence type="ECO:0000256" key="1">
    <source>
        <dbReference type="SAM" id="Phobius"/>
    </source>
</evidence>
<proteinExistence type="predicted"/>
<feature type="transmembrane region" description="Helical" evidence="1">
    <location>
        <begin position="20"/>
        <end position="37"/>
    </location>
</feature>
<keyword evidence="3" id="KW-1185">Reference proteome</keyword>
<accession>A0ABN0NR48</accession>
<organism evidence="2 3">
    <name type="scientific">Prevotella disiens JCM 6334 = ATCC 29426</name>
    <dbReference type="NCBI Taxonomy" id="1235811"/>
    <lineage>
        <taxon>Bacteria</taxon>
        <taxon>Pseudomonadati</taxon>
        <taxon>Bacteroidota</taxon>
        <taxon>Bacteroidia</taxon>
        <taxon>Bacteroidales</taxon>
        <taxon>Prevotellaceae</taxon>
        <taxon>Prevotella</taxon>
    </lineage>
</organism>
<sequence length="41" mass="4909">MVTFTIGFTRRKVDEILQKNSYLGLLNILLKLLFWLLQLQK</sequence>
<comment type="caution">
    <text evidence="2">The sequence shown here is derived from an EMBL/GenBank/DDBJ whole genome shotgun (WGS) entry which is preliminary data.</text>
</comment>
<dbReference type="EMBL" id="AWUY01000155">
    <property type="protein sequence ID" value="ERJ75821.1"/>
    <property type="molecule type" value="Genomic_DNA"/>
</dbReference>